<evidence type="ECO:0000256" key="1">
    <source>
        <dbReference type="ARBA" id="ARBA00022701"/>
    </source>
</evidence>
<evidence type="ECO:0000256" key="5">
    <source>
        <dbReference type="ARBA" id="ARBA00061030"/>
    </source>
</evidence>
<dbReference type="InterPro" id="IPR036961">
    <property type="entry name" value="Kinesin_motor_dom_sf"/>
</dbReference>
<dbReference type="GO" id="GO:0005524">
    <property type="term" value="F:ATP binding"/>
    <property type="evidence" value="ECO:0007669"/>
    <property type="project" value="UniProtKB-UniRule"/>
</dbReference>
<dbReference type="AlphaFoldDB" id="A0AAD5X686"/>
<comment type="caution">
    <text evidence="10">The sequence shown here is derived from an EMBL/GenBank/DDBJ whole genome shotgun (WGS) entry which is preliminary data.</text>
</comment>
<dbReference type="GO" id="GO:0003777">
    <property type="term" value="F:microtubule motor activity"/>
    <property type="evidence" value="ECO:0007669"/>
    <property type="project" value="InterPro"/>
</dbReference>
<dbReference type="InterPro" id="IPR027417">
    <property type="entry name" value="P-loop_NTPase"/>
</dbReference>
<dbReference type="PROSITE" id="PS00411">
    <property type="entry name" value="KINESIN_MOTOR_1"/>
    <property type="match status" value="1"/>
</dbReference>
<dbReference type="CDD" id="cd01367">
    <property type="entry name" value="KISc_KIF2_like"/>
    <property type="match status" value="1"/>
</dbReference>
<dbReference type="EMBL" id="JADGJD010000177">
    <property type="protein sequence ID" value="KAJ3053818.1"/>
    <property type="molecule type" value="Genomic_DNA"/>
</dbReference>
<feature type="region of interest" description="Disordered" evidence="8">
    <location>
        <begin position="78"/>
        <end position="156"/>
    </location>
</feature>
<keyword evidence="2 6" id="KW-0547">Nucleotide-binding</keyword>
<gene>
    <name evidence="10" type="primary">KIF24_2</name>
    <name evidence="10" type="ORF">HK097_003284</name>
</gene>
<dbReference type="InterPro" id="IPR027640">
    <property type="entry name" value="Kinesin-like_fam"/>
</dbReference>
<feature type="non-terminal residue" evidence="10">
    <location>
        <position position="1"/>
    </location>
</feature>
<dbReference type="GO" id="GO:0005874">
    <property type="term" value="C:microtubule"/>
    <property type="evidence" value="ECO:0007669"/>
    <property type="project" value="UniProtKB-KW"/>
</dbReference>
<dbReference type="PROSITE" id="PS50067">
    <property type="entry name" value="KINESIN_MOTOR_2"/>
    <property type="match status" value="1"/>
</dbReference>
<evidence type="ECO:0000256" key="6">
    <source>
        <dbReference type="PROSITE-ProRule" id="PRU00283"/>
    </source>
</evidence>
<evidence type="ECO:0000313" key="10">
    <source>
        <dbReference type="EMBL" id="KAJ3053818.1"/>
    </source>
</evidence>
<dbReference type="GO" id="GO:0008017">
    <property type="term" value="F:microtubule binding"/>
    <property type="evidence" value="ECO:0007669"/>
    <property type="project" value="InterPro"/>
</dbReference>
<feature type="compositionally biased region" description="Low complexity" evidence="8">
    <location>
        <begin position="89"/>
        <end position="105"/>
    </location>
</feature>
<protein>
    <recommendedName>
        <fullName evidence="7">Kinesin-like protein</fullName>
    </recommendedName>
</protein>
<evidence type="ECO:0000313" key="11">
    <source>
        <dbReference type="Proteomes" id="UP001212841"/>
    </source>
</evidence>
<evidence type="ECO:0000256" key="8">
    <source>
        <dbReference type="SAM" id="MobiDB-lite"/>
    </source>
</evidence>
<evidence type="ECO:0000256" key="7">
    <source>
        <dbReference type="RuleBase" id="RU000394"/>
    </source>
</evidence>
<keyword evidence="1 7" id="KW-0493">Microtubule</keyword>
<proteinExistence type="inferred from homology"/>
<evidence type="ECO:0000256" key="4">
    <source>
        <dbReference type="ARBA" id="ARBA00023175"/>
    </source>
</evidence>
<dbReference type="Proteomes" id="UP001212841">
    <property type="component" value="Unassembled WGS sequence"/>
</dbReference>
<dbReference type="FunFam" id="3.40.850.10:FF:000012">
    <property type="entry name" value="Kinesin-like protein"/>
    <property type="match status" value="1"/>
</dbReference>
<dbReference type="GO" id="GO:0007018">
    <property type="term" value="P:microtubule-based movement"/>
    <property type="evidence" value="ECO:0007669"/>
    <property type="project" value="InterPro"/>
</dbReference>
<keyword evidence="4 6" id="KW-0505">Motor protein</keyword>
<dbReference type="SMART" id="SM00129">
    <property type="entry name" value="KISc"/>
    <property type="match status" value="1"/>
</dbReference>
<name>A0AAD5X686_9FUNG</name>
<keyword evidence="11" id="KW-1185">Reference proteome</keyword>
<dbReference type="PANTHER" id="PTHR47971">
    <property type="entry name" value="KINESIN-RELATED PROTEIN 6"/>
    <property type="match status" value="1"/>
</dbReference>
<dbReference type="InterPro" id="IPR001752">
    <property type="entry name" value="Kinesin_motor_dom"/>
</dbReference>
<feature type="domain" description="Kinesin motor" evidence="9">
    <location>
        <begin position="192"/>
        <end position="514"/>
    </location>
</feature>
<evidence type="ECO:0000256" key="3">
    <source>
        <dbReference type="ARBA" id="ARBA00022840"/>
    </source>
</evidence>
<organism evidence="10 11">
    <name type="scientific">Rhizophlyctis rosea</name>
    <dbReference type="NCBI Taxonomy" id="64517"/>
    <lineage>
        <taxon>Eukaryota</taxon>
        <taxon>Fungi</taxon>
        <taxon>Fungi incertae sedis</taxon>
        <taxon>Chytridiomycota</taxon>
        <taxon>Chytridiomycota incertae sedis</taxon>
        <taxon>Chytridiomycetes</taxon>
        <taxon>Rhizophlyctidales</taxon>
        <taxon>Rhizophlyctidaceae</taxon>
        <taxon>Rhizophlyctis</taxon>
    </lineage>
</organism>
<dbReference type="InterPro" id="IPR019821">
    <property type="entry name" value="Kinesin_motor_CS"/>
</dbReference>
<dbReference type="GO" id="GO:0007019">
    <property type="term" value="P:microtubule depolymerization"/>
    <property type="evidence" value="ECO:0007669"/>
    <property type="project" value="TreeGrafter"/>
</dbReference>
<dbReference type="SUPFAM" id="SSF52540">
    <property type="entry name" value="P-loop containing nucleoside triphosphate hydrolases"/>
    <property type="match status" value="1"/>
</dbReference>
<reference evidence="10" key="1">
    <citation type="submission" date="2020-05" db="EMBL/GenBank/DDBJ databases">
        <title>Phylogenomic resolution of chytrid fungi.</title>
        <authorList>
            <person name="Stajich J.E."/>
            <person name="Amses K."/>
            <person name="Simmons R."/>
            <person name="Seto K."/>
            <person name="Myers J."/>
            <person name="Bonds A."/>
            <person name="Quandt C.A."/>
            <person name="Barry K."/>
            <person name="Liu P."/>
            <person name="Grigoriev I."/>
            <person name="Longcore J.E."/>
            <person name="James T.Y."/>
        </authorList>
    </citation>
    <scope>NUCLEOTIDE SEQUENCE</scope>
    <source>
        <strain evidence="10">JEL0318</strain>
    </source>
</reference>
<accession>A0AAD5X686</accession>
<evidence type="ECO:0000256" key="2">
    <source>
        <dbReference type="ARBA" id="ARBA00022741"/>
    </source>
</evidence>
<sequence length="625" mass="69446">MTGLFQLIQTLKTDYPGLGSDAAGGGTTNRRMEYRAPATSSLPKPQFAQSLSQSLNANPYTSQPLHQQDPITNDRVRRRQSMGTMRAAQSNNQYSSGSLGSSDRYSPPDLSQSVNLPISREPLRFDDDSEDWSDRNQQPMSPKPKRISNNHVAHSPAKRASNPLLNAYGVPITAAQAQQGSKGAKGGDYNERIRVCVRKRPLAKKELKRNEADIVAVNGRRTICVDEPKVKVDLTKYTEQHEFTFDEAFDADASNDDVYRRTAYPLVEYIFGGGKATCFAYGQTGSGKTYTMLDGENGLYVKAGRDIFTLLQQDEYQHLAAYASFYEIYQGHLYDLLNQRKRLYAREDGKQQVCITGLQEYEVNSVEHLMRIFEFGNTARSTGATGANADSSRSHAIFQIVLKHNAGKKKIQGKLSFIDLAGSERGADRGDADKQTRMEGAEINKSLLALKECIRALDQNSDHKPFRQSKLTQVLKDSFIGNSRTCMIATISPNMSNSEHTLNTLRYADRVKELKGDGQFSDEEYADDYLAEYEGDGEELDGDNAIDASDPDEDLLLIDQEFPPETMFNDDHEVHDDAVVDESAGGDSKEETKLPQPKARQFVSGGGVSKLPNGAFKRVLRSTTK</sequence>
<feature type="binding site" evidence="6">
    <location>
        <begin position="282"/>
        <end position="289"/>
    </location>
    <ligand>
        <name>ATP</name>
        <dbReference type="ChEBI" id="CHEBI:30616"/>
    </ligand>
</feature>
<comment type="similarity">
    <text evidence="5">Belongs to the TRAFAC class myosin-kinesin ATPase superfamily. Kinesin family. KIN-13 subfamily.</text>
</comment>
<evidence type="ECO:0000259" key="9">
    <source>
        <dbReference type="PROSITE" id="PS50067"/>
    </source>
</evidence>
<dbReference type="PRINTS" id="PR00380">
    <property type="entry name" value="KINESINHEAVY"/>
</dbReference>
<dbReference type="PANTHER" id="PTHR47971:SF20">
    <property type="entry name" value="KINESIN-LIKE PROTEIN KIF24"/>
    <property type="match status" value="1"/>
</dbReference>
<feature type="region of interest" description="Disordered" evidence="8">
    <location>
        <begin position="575"/>
        <end position="609"/>
    </location>
</feature>
<dbReference type="Gene3D" id="3.40.850.10">
    <property type="entry name" value="Kinesin motor domain"/>
    <property type="match status" value="1"/>
</dbReference>
<keyword evidence="3 6" id="KW-0067">ATP-binding</keyword>
<dbReference type="Pfam" id="PF00225">
    <property type="entry name" value="Kinesin"/>
    <property type="match status" value="1"/>
</dbReference>